<evidence type="ECO:0008006" key="3">
    <source>
        <dbReference type="Google" id="ProtNLM"/>
    </source>
</evidence>
<dbReference type="Gene3D" id="2.170.16.10">
    <property type="entry name" value="Hedgehog/Intein (Hint) domain"/>
    <property type="match status" value="1"/>
</dbReference>
<dbReference type="SUPFAM" id="SSF51294">
    <property type="entry name" value="Hedgehog/intein (Hint) domain"/>
    <property type="match status" value="1"/>
</dbReference>
<dbReference type="EMBL" id="RBZV01000001">
    <property type="protein sequence ID" value="RKP52533.1"/>
    <property type="molecule type" value="Genomic_DNA"/>
</dbReference>
<evidence type="ECO:0000313" key="1">
    <source>
        <dbReference type="EMBL" id="RKP52533.1"/>
    </source>
</evidence>
<gene>
    <name evidence="1" type="ORF">D7S89_03225</name>
</gene>
<keyword evidence="2" id="KW-1185">Reference proteome</keyword>
<dbReference type="Proteomes" id="UP000280434">
    <property type="component" value="Unassembled WGS sequence"/>
</dbReference>
<dbReference type="AlphaFoldDB" id="A0A494XY76"/>
<organism evidence="1 2">
    <name type="scientific">Trinickia fusca</name>
    <dbReference type="NCBI Taxonomy" id="2419777"/>
    <lineage>
        <taxon>Bacteria</taxon>
        <taxon>Pseudomonadati</taxon>
        <taxon>Pseudomonadota</taxon>
        <taxon>Betaproteobacteria</taxon>
        <taxon>Burkholderiales</taxon>
        <taxon>Burkholderiaceae</taxon>
        <taxon>Trinickia</taxon>
    </lineage>
</organism>
<dbReference type="InterPro" id="IPR036844">
    <property type="entry name" value="Hint_dom_sf"/>
</dbReference>
<evidence type="ECO:0000313" key="2">
    <source>
        <dbReference type="Proteomes" id="UP000280434"/>
    </source>
</evidence>
<reference evidence="1 2" key="1">
    <citation type="submission" date="2018-10" db="EMBL/GenBank/DDBJ databases">
        <title>Paraburkholderia sp. 7MK8-2, isolated from soil.</title>
        <authorList>
            <person name="Gao Z.-H."/>
            <person name="Qiu L.-H."/>
        </authorList>
    </citation>
    <scope>NUCLEOTIDE SEQUENCE [LARGE SCALE GENOMIC DNA]</scope>
    <source>
        <strain evidence="1 2">7MK8-2</strain>
    </source>
</reference>
<dbReference type="GO" id="GO:0016539">
    <property type="term" value="P:intein-mediated protein splicing"/>
    <property type="evidence" value="ECO:0007669"/>
    <property type="project" value="InterPro"/>
</dbReference>
<sequence>MAVQQQISAQSGVAQQETFIRYRAPMDASGWEITREPVQRRMTQSPIINLGSGGHGSCVLAGTPILMADGSTRSIETFVGGEKVRTLSGVGTVTAVERVKLGVTRRIIELARPNAESLFLSDEHALWTRNEAGGAAQEWWGTYNFSHWFWEKSIGIASQTTRDAHALRFDIPNLHATVDGWHAVQPIYHVMPIDTPLFDLIVDVGGSYIAGGFVLSSRATDADCEGVSWKAGELVAA</sequence>
<name>A0A494XY76_9BURK</name>
<dbReference type="InterPro" id="IPR006141">
    <property type="entry name" value="Intein_N"/>
</dbReference>
<comment type="caution">
    <text evidence="1">The sequence shown here is derived from an EMBL/GenBank/DDBJ whole genome shotgun (WGS) entry which is preliminary data.</text>
</comment>
<dbReference type="OrthoDB" id="9131991at2"/>
<dbReference type="RefSeq" id="WP_121275515.1">
    <property type="nucleotide sequence ID" value="NZ_RBZV01000001.1"/>
</dbReference>
<accession>A0A494XY76</accession>
<dbReference type="PROSITE" id="PS50817">
    <property type="entry name" value="INTEIN_N_TER"/>
    <property type="match status" value="1"/>
</dbReference>
<protein>
    <recommendedName>
        <fullName evidence="3">Hint domain-containing protein</fullName>
    </recommendedName>
</protein>
<proteinExistence type="predicted"/>